<feature type="region of interest" description="Disordered" evidence="3">
    <location>
        <begin position="114"/>
        <end position="144"/>
    </location>
</feature>
<comment type="caution">
    <text evidence="5">The sequence shown here is derived from an EMBL/GenBank/DDBJ whole genome shotgun (WGS) entry which is preliminary data.</text>
</comment>
<dbReference type="Pfam" id="PF26121">
    <property type="entry name" value="HTH_CDT1"/>
    <property type="match status" value="1"/>
</dbReference>
<gene>
    <name evidence="5" type="ORF">jhhlp_006205</name>
</gene>
<dbReference type="Pfam" id="PF16679">
    <property type="entry name" value="CDT1_C"/>
    <property type="match status" value="1"/>
</dbReference>
<dbReference type="InterPro" id="IPR038090">
    <property type="entry name" value="Cdt1_C_WH_dom_sf"/>
</dbReference>
<evidence type="ECO:0000256" key="2">
    <source>
        <dbReference type="ARBA" id="ARBA00023306"/>
    </source>
</evidence>
<evidence type="ECO:0000259" key="4">
    <source>
        <dbReference type="Pfam" id="PF16679"/>
    </source>
</evidence>
<evidence type="ECO:0000256" key="3">
    <source>
        <dbReference type="SAM" id="MobiDB-lite"/>
    </source>
</evidence>
<reference evidence="5 6" key="1">
    <citation type="journal article" date="2017" name="G3 (Bethesda)">
        <title>First Draft Genome Sequence of the Pathogenic Fungus Lomentospora prolificans (Formerly Scedosporium prolificans).</title>
        <authorList>
            <person name="Luo R."/>
            <person name="Zimin A."/>
            <person name="Workman R."/>
            <person name="Fan Y."/>
            <person name="Pertea G."/>
            <person name="Grossman N."/>
            <person name="Wear M.P."/>
            <person name="Jia B."/>
            <person name="Miller H."/>
            <person name="Casadevall A."/>
            <person name="Timp W."/>
            <person name="Zhang S.X."/>
            <person name="Salzberg S.L."/>
        </authorList>
    </citation>
    <scope>NUCLEOTIDE SEQUENCE [LARGE SCALE GENOMIC DNA]</scope>
    <source>
        <strain evidence="5 6">JHH-5317</strain>
    </source>
</reference>
<evidence type="ECO:0000256" key="1">
    <source>
        <dbReference type="ARBA" id="ARBA00008356"/>
    </source>
</evidence>
<organism evidence="5 6">
    <name type="scientific">Lomentospora prolificans</name>
    <dbReference type="NCBI Taxonomy" id="41688"/>
    <lineage>
        <taxon>Eukaryota</taxon>
        <taxon>Fungi</taxon>
        <taxon>Dikarya</taxon>
        <taxon>Ascomycota</taxon>
        <taxon>Pezizomycotina</taxon>
        <taxon>Sordariomycetes</taxon>
        <taxon>Hypocreomycetidae</taxon>
        <taxon>Microascales</taxon>
        <taxon>Microascaceae</taxon>
        <taxon>Lomentospora</taxon>
    </lineage>
</organism>
<keyword evidence="6" id="KW-1185">Reference proteome</keyword>
<dbReference type="InterPro" id="IPR032054">
    <property type="entry name" value="Cdt1_C"/>
</dbReference>
<dbReference type="STRING" id="41688.A0A2N3N589"/>
<comment type="similarity">
    <text evidence="1">Belongs to the Cdt1 family.</text>
</comment>
<dbReference type="OrthoDB" id="341730at2759"/>
<dbReference type="EMBL" id="NLAX01000701">
    <property type="protein sequence ID" value="PKS07599.1"/>
    <property type="molecule type" value="Genomic_DNA"/>
</dbReference>
<name>A0A2N3N589_9PEZI</name>
<accession>A0A2N3N589</accession>
<protein>
    <recommendedName>
        <fullName evidence="4">DNA replication factor Cdt1 C-terminal domain-containing protein</fullName>
    </recommendedName>
</protein>
<dbReference type="VEuPathDB" id="FungiDB:jhhlp_006205"/>
<proteinExistence type="inferred from homology"/>
<feature type="domain" description="DNA replication factor Cdt1 C-terminal" evidence="4">
    <location>
        <begin position="358"/>
        <end position="456"/>
    </location>
</feature>
<dbReference type="AlphaFoldDB" id="A0A2N3N589"/>
<sequence length="483" mass="53239">MARTTRRSQVGPALTSKAPTITTFTRVSKVAATANAKQEKTLLSEEYVATTGSRKRKVAIEKSIEARPTIEVQSDSKRTCIRDENAEIMVPALFQNIEKLQTQKTDAKTRHFEKKQKALGSHRVTKISTAKSRKAARPSNNGRIDELFQRAKDAAEAKSPPELPTHLSELASLHRAFLKIITIQLAHNGMNTPIDVRVLCPNISRTWGKRTVTVEDLRRCIAIEGHNAAKDSESASPFIVSSYGCNKVCVEVDPKWNGAPIVVDRLCKQFEENIRALGAERAIDEMSELDFNLESLSLAELPQAPIASHGYSTGVNPILAKGHRALTELKNGIVAKQQDKDAKAAALPTLNPDGTKMSVLDRIRMKQLAKSQLPLPPTGPELQRRAALQRVEDIAAIISMLSLANGMPRLAFSMPTMLQKLKDSLRMPLSSEEGTTCIRLMAAEVAPEWIQIITIGGKENVVIQRAFQPVDRVIRERVAKLCS</sequence>
<dbReference type="Proteomes" id="UP000233524">
    <property type="component" value="Unassembled WGS sequence"/>
</dbReference>
<keyword evidence="2" id="KW-0131">Cell cycle</keyword>
<evidence type="ECO:0000313" key="6">
    <source>
        <dbReference type="Proteomes" id="UP000233524"/>
    </source>
</evidence>
<dbReference type="Gene3D" id="1.10.10.1420">
    <property type="entry name" value="DNA replication factor Cdt1, C-terminal WH domain"/>
    <property type="match status" value="1"/>
</dbReference>
<dbReference type="InParanoid" id="A0A2N3N589"/>
<evidence type="ECO:0000313" key="5">
    <source>
        <dbReference type="EMBL" id="PKS07599.1"/>
    </source>
</evidence>